<feature type="compositionally biased region" description="Basic and acidic residues" evidence="5">
    <location>
        <begin position="67"/>
        <end position="92"/>
    </location>
</feature>
<dbReference type="GO" id="GO:0003755">
    <property type="term" value="F:peptidyl-prolyl cis-trans isomerase activity"/>
    <property type="evidence" value="ECO:0007669"/>
    <property type="project" value="UniProtKB-UniRule"/>
</dbReference>
<dbReference type="InterPro" id="IPR002130">
    <property type="entry name" value="Cyclophilin-type_PPIase_dom"/>
</dbReference>
<feature type="domain" description="PPIase cyclophilin-type" evidence="6">
    <location>
        <begin position="110"/>
        <end position="272"/>
    </location>
</feature>
<dbReference type="Proteomes" id="UP000095447">
    <property type="component" value="Unassembled WGS sequence"/>
</dbReference>
<dbReference type="InterPro" id="IPR029000">
    <property type="entry name" value="Cyclophilin-like_dom_sf"/>
</dbReference>
<comment type="catalytic activity">
    <reaction evidence="4">
        <text>[protein]-peptidylproline (omega=180) = [protein]-peptidylproline (omega=0)</text>
        <dbReference type="Rhea" id="RHEA:16237"/>
        <dbReference type="Rhea" id="RHEA-COMP:10747"/>
        <dbReference type="Rhea" id="RHEA-COMP:10748"/>
        <dbReference type="ChEBI" id="CHEBI:83833"/>
        <dbReference type="ChEBI" id="CHEBI:83834"/>
        <dbReference type="EC" id="5.2.1.8"/>
    </reaction>
</comment>
<keyword evidence="2 4" id="KW-0697">Rotamase</keyword>
<feature type="chain" id="PRO_5039749906" description="Peptidyl-prolyl cis-trans isomerase" evidence="4">
    <location>
        <begin position="21"/>
        <end position="272"/>
    </location>
</feature>
<dbReference type="PRINTS" id="PR00153">
    <property type="entry name" value="CSAPPISMRASE"/>
</dbReference>
<feature type="region of interest" description="Disordered" evidence="5">
    <location>
        <begin position="165"/>
        <end position="194"/>
    </location>
</feature>
<evidence type="ECO:0000256" key="1">
    <source>
        <dbReference type="ARBA" id="ARBA00002388"/>
    </source>
</evidence>
<organism evidence="7 8">
    <name type="scientific">Blautia obeum</name>
    <dbReference type="NCBI Taxonomy" id="40520"/>
    <lineage>
        <taxon>Bacteria</taxon>
        <taxon>Bacillati</taxon>
        <taxon>Bacillota</taxon>
        <taxon>Clostridia</taxon>
        <taxon>Lachnospirales</taxon>
        <taxon>Lachnospiraceae</taxon>
        <taxon>Blautia</taxon>
    </lineage>
</organism>
<dbReference type="GO" id="GO:0006457">
    <property type="term" value="P:protein folding"/>
    <property type="evidence" value="ECO:0007669"/>
    <property type="project" value="InterPro"/>
</dbReference>
<sequence length="272" mass="28818">MKRKLLAALCVTAMSAGLLAGCGSSDKTEESTKTEETAKEETSSQEETETKAASSDSDNVASEEEAEKAGFSDGSDEKSDSADTDSENKDSSDSSTTSVLLDTSKELTGIHHAEIEVKDYGTIDVELDADTAPITVTNFVKLAQEGFYDGLTFHRIMDGFMIQGGDPNGDGTGGSKENIKGEFSNNGVDNDISHTRGTISMARASDPDSASSQFFIVQADSTFLDGDYAGFGHVTEGMDIVDKICEDAKPTDDNGTIPSDQQPVIEKITITD</sequence>
<dbReference type="EC" id="5.2.1.8" evidence="4"/>
<feature type="compositionally biased region" description="Basic and acidic residues" evidence="5">
    <location>
        <begin position="26"/>
        <end position="42"/>
    </location>
</feature>
<dbReference type="InterPro" id="IPR020892">
    <property type="entry name" value="Cyclophilin-type_PPIase_CS"/>
</dbReference>
<protein>
    <recommendedName>
        <fullName evidence="4">Peptidyl-prolyl cis-trans isomerase</fullName>
        <shortName evidence="4">PPIase</shortName>
        <ecNumber evidence="4">5.2.1.8</ecNumber>
    </recommendedName>
</protein>
<dbReference type="SUPFAM" id="SSF50891">
    <property type="entry name" value="Cyclophilin-like"/>
    <property type="match status" value="1"/>
</dbReference>
<evidence type="ECO:0000256" key="4">
    <source>
        <dbReference type="RuleBase" id="RU363019"/>
    </source>
</evidence>
<dbReference type="AlphaFoldDB" id="A0A174B4F3"/>
<evidence type="ECO:0000313" key="8">
    <source>
        <dbReference type="Proteomes" id="UP000095447"/>
    </source>
</evidence>
<accession>A0A174B4F3</accession>
<proteinExistence type="inferred from homology"/>
<dbReference type="Pfam" id="PF00160">
    <property type="entry name" value="Pro_isomerase"/>
    <property type="match status" value="1"/>
</dbReference>
<dbReference type="PANTHER" id="PTHR45625:SF4">
    <property type="entry name" value="PEPTIDYLPROLYL ISOMERASE DOMAIN AND WD REPEAT-CONTAINING PROTEIN 1"/>
    <property type="match status" value="1"/>
</dbReference>
<dbReference type="CDD" id="cd00317">
    <property type="entry name" value="cyclophilin"/>
    <property type="match status" value="1"/>
</dbReference>
<evidence type="ECO:0000256" key="5">
    <source>
        <dbReference type="SAM" id="MobiDB-lite"/>
    </source>
</evidence>
<keyword evidence="3 4" id="KW-0413">Isomerase</keyword>
<dbReference type="InterPro" id="IPR044666">
    <property type="entry name" value="Cyclophilin_A-like"/>
</dbReference>
<dbReference type="GeneID" id="75078342"/>
<dbReference type="PROSITE" id="PS00170">
    <property type="entry name" value="CSA_PPIASE_1"/>
    <property type="match status" value="1"/>
</dbReference>
<reference evidence="7 8" key="1">
    <citation type="submission" date="2015-09" db="EMBL/GenBank/DDBJ databases">
        <authorList>
            <consortium name="Pathogen Informatics"/>
        </authorList>
    </citation>
    <scope>NUCLEOTIDE SEQUENCE [LARGE SCALE GENOMIC DNA]</scope>
    <source>
        <strain evidence="7 8">2789STDY5608838</strain>
    </source>
</reference>
<dbReference type="PROSITE" id="PS51257">
    <property type="entry name" value="PROKAR_LIPOPROTEIN"/>
    <property type="match status" value="1"/>
</dbReference>
<comment type="similarity">
    <text evidence="4">Belongs to the cyclophilin-type PPIase family.</text>
</comment>
<dbReference type="PROSITE" id="PS50072">
    <property type="entry name" value="CSA_PPIASE_2"/>
    <property type="match status" value="1"/>
</dbReference>
<name>A0A174B4F3_9FIRM</name>
<dbReference type="Gene3D" id="2.40.100.10">
    <property type="entry name" value="Cyclophilin-like"/>
    <property type="match status" value="1"/>
</dbReference>
<comment type="function">
    <text evidence="1 4">PPIases accelerate the folding of proteins. It catalyzes the cis-trans isomerization of proline imidic peptide bonds in oligopeptides.</text>
</comment>
<evidence type="ECO:0000256" key="3">
    <source>
        <dbReference type="ARBA" id="ARBA00023235"/>
    </source>
</evidence>
<feature type="region of interest" description="Disordered" evidence="5">
    <location>
        <begin position="19"/>
        <end position="99"/>
    </location>
</feature>
<gene>
    <name evidence="7" type="primary">ppiA</name>
    <name evidence="7" type="ORF">ERS852395_01782</name>
</gene>
<feature type="signal peptide" evidence="4">
    <location>
        <begin position="1"/>
        <end position="20"/>
    </location>
</feature>
<keyword evidence="4" id="KW-0732">Signal</keyword>
<evidence type="ECO:0000256" key="2">
    <source>
        <dbReference type="ARBA" id="ARBA00023110"/>
    </source>
</evidence>
<dbReference type="RefSeq" id="WP_022381454.1">
    <property type="nucleotide sequence ID" value="NZ_CYZA01000008.1"/>
</dbReference>
<evidence type="ECO:0000259" key="6">
    <source>
        <dbReference type="PROSITE" id="PS50072"/>
    </source>
</evidence>
<evidence type="ECO:0000313" key="7">
    <source>
        <dbReference type="EMBL" id="CUN95584.1"/>
    </source>
</evidence>
<dbReference type="PANTHER" id="PTHR45625">
    <property type="entry name" value="PEPTIDYL-PROLYL CIS-TRANS ISOMERASE-RELATED"/>
    <property type="match status" value="1"/>
</dbReference>
<dbReference type="EMBL" id="CYZA01000008">
    <property type="protein sequence ID" value="CUN95584.1"/>
    <property type="molecule type" value="Genomic_DNA"/>
</dbReference>